<dbReference type="Pfam" id="PF00892">
    <property type="entry name" value="EamA"/>
    <property type="match status" value="1"/>
</dbReference>
<keyword evidence="4" id="KW-1185">Reference proteome</keyword>
<dbReference type="Proteomes" id="UP000028073">
    <property type="component" value="Unassembled WGS sequence"/>
</dbReference>
<name>A0A081NJQ8_9GAMM</name>
<evidence type="ECO:0000313" key="3">
    <source>
        <dbReference type="EMBL" id="KEQ18681.1"/>
    </source>
</evidence>
<dbReference type="SUPFAM" id="SSF103481">
    <property type="entry name" value="Multidrug resistance efflux transporter EmrE"/>
    <property type="match status" value="2"/>
</dbReference>
<evidence type="ECO:0000313" key="4">
    <source>
        <dbReference type="Proteomes" id="UP000028073"/>
    </source>
</evidence>
<organism evidence="3 4">
    <name type="scientific">Endozoicomonas numazuensis</name>
    <dbReference type="NCBI Taxonomy" id="1137799"/>
    <lineage>
        <taxon>Bacteria</taxon>
        <taxon>Pseudomonadati</taxon>
        <taxon>Pseudomonadota</taxon>
        <taxon>Gammaproteobacteria</taxon>
        <taxon>Oceanospirillales</taxon>
        <taxon>Endozoicomonadaceae</taxon>
        <taxon>Endozoicomonas</taxon>
    </lineage>
</organism>
<dbReference type="eggNOG" id="COG0697">
    <property type="taxonomic scope" value="Bacteria"/>
</dbReference>
<feature type="transmembrane region" description="Helical" evidence="1">
    <location>
        <begin position="114"/>
        <end position="130"/>
    </location>
</feature>
<feature type="transmembrane region" description="Helical" evidence="1">
    <location>
        <begin position="270"/>
        <end position="286"/>
    </location>
</feature>
<dbReference type="PANTHER" id="PTHR22911">
    <property type="entry name" value="ACYL-MALONYL CONDENSING ENZYME-RELATED"/>
    <property type="match status" value="1"/>
</dbReference>
<proteinExistence type="predicted"/>
<evidence type="ECO:0000259" key="2">
    <source>
        <dbReference type="Pfam" id="PF00892"/>
    </source>
</evidence>
<dbReference type="STRING" id="1137799.GZ78_00730"/>
<keyword evidence="1" id="KW-0472">Membrane</keyword>
<dbReference type="GO" id="GO:0016020">
    <property type="term" value="C:membrane"/>
    <property type="evidence" value="ECO:0007669"/>
    <property type="project" value="InterPro"/>
</dbReference>
<dbReference type="InterPro" id="IPR000620">
    <property type="entry name" value="EamA_dom"/>
</dbReference>
<comment type="caution">
    <text evidence="3">The sequence shown here is derived from an EMBL/GenBank/DDBJ whole genome shotgun (WGS) entry which is preliminary data.</text>
</comment>
<evidence type="ECO:0000256" key="1">
    <source>
        <dbReference type="SAM" id="Phobius"/>
    </source>
</evidence>
<feature type="transmembrane region" description="Helical" evidence="1">
    <location>
        <begin position="85"/>
        <end position="108"/>
    </location>
</feature>
<reference evidence="3 4" key="1">
    <citation type="submission" date="2014-06" db="EMBL/GenBank/DDBJ databases">
        <title>Whole Genome Sequences of Three Symbiotic Endozoicomonas Bacteria.</title>
        <authorList>
            <person name="Neave M.J."/>
            <person name="Apprill A."/>
            <person name="Voolstra C.R."/>
        </authorList>
    </citation>
    <scope>NUCLEOTIDE SEQUENCE [LARGE SCALE GENOMIC DNA]</scope>
    <source>
        <strain evidence="3 4">DSM 25634</strain>
    </source>
</reference>
<feature type="transmembrane region" description="Helical" evidence="1">
    <location>
        <begin position="212"/>
        <end position="234"/>
    </location>
</feature>
<dbReference type="InterPro" id="IPR037185">
    <property type="entry name" value="EmrE-like"/>
</dbReference>
<dbReference type="EMBL" id="JOKH01000001">
    <property type="protein sequence ID" value="KEQ18681.1"/>
    <property type="molecule type" value="Genomic_DNA"/>
</dbReference>
<feature type="transmembrane region" description="Helical" evidence="1">
    <location>
        <begin position="176"/>
        <end position="200"/>
    </location>
</feature>
<feature type="transmembrane region" description="Helical" evidence="1">
    <location>
        <begin position="59"/>
        <end position="78"/>
    </location>
</feature>
<protein>
    <recommendedName>
        <fullName evidence="2">EamA domain-containing protein</fullName>
    </recommendedName>
</protein>
<keyword evidence="1" id="KW-1133">Transmembrane helix</keyword>
<feature type="domain" description="EamA" evidence="2">
    <location>
        <begin position="148"/>
        <end position="284"/>
    </location>
</feature>
<dbReference type="PANTHER" id="PTHR22911:SF137">
    <property type="entry name" value="SOLUTE CARRIER FAMILY 35 MEMBER G2-RELATED"/>
    <property type="match status" value="1"/>
</dbReference>
<sequence>MAAVAQAFRSAGQKTLSERVSLWGTTFARYAFALPLAWVYLFLQLQWQDSELPEASTTFLLYSLGAGLAQIAATAFIVRLFQLRNFAIGIIYSKSEAVLVAVLGALVFSQVLSWAGWVSVLLGMVGLIFLNPPSQQKGLRSLFSMSAGLGLAGGFCFAVTSLWVRQASLSLGVDPLVASAYTLATTISMQIVLLGGFILFREPHTLGKLVQQWKLSSTVGFLSLVGSIGWFTAFSLQNPALVKTLGQVECFFALLLSTRLFKETHTLREYCGMGLILASVILLLWLA</sequence>
<gene>
    <name evidence="3" type="ORF">GZ78_00730</name>
</gene>
<dbReference type="AlphaFoldDB" id="A0A081NJQ8"/>
<keyword evidence="1" id="KW-0812">Transmembrane</keyword>
<feature type="transmembrane region" description="Helical" evidence="1">
    <location>
        <begin position="142"/>
        <end position="164"/>
    </location>
</feature>
<feature type="transmembrane region" description="Helical" evidence="1">
    <location>
        <begin position="27"/>
        <end position="47"/>
    </location>
</feature>
<accession>A0A081NJQ8</accession>